<comment type="subcellular location">
    <subcellularLocation>
        <location evidence="1">Membrane</location>
        <topology evidence="1">Multi-pass membrane protein</topology>
    </subcellularLocation>
</comment>
<dbReference type="SUPFAM" id="SSF48403">
    <property type="entry name" value="Ankyrin repeat"/>
    <property type="match status" value="1"/>
</dbReference>
<evidence type="ECO:0000256" key="1">
    <source>
        <dbReference type="ARBA" id="ARBA00004141"/>
    </source>
</evidence>
<dbReference type="GO" id="GO:0043041">
    <property type="term" value="P:amino acid activation for nonribosomal peptide biosynthetic process"/>
    <property type="evidence" value="ECO:0007669"/>
    <property type="project" value="TreeGrafter"/>
</dbReference>
<name>A0A8H4GKW2_9EURO</name>
<dbReference type="GO" id="GO:0022857">
    <property type="term" value="F:transmembrane transporter activity"/>
    <property type="evidence" value="ECO:0007669"/>
    <property type="project" value="InterPro"/>
</dbReference>
<feature type="transmembrane region" description="Helical" evidence="7">
    <location>
        <begin position="967"/>
        <end position="985"/>
    </location>
</feature>
<dbReference type="Pfam" id="PF07690">
    <property type="entry name" value="MFS_1"/>
    <property type="match status" value="1"/>
</dbReference>
<dbReference type="InterPro" id="IPR036259">
    <property type="entry name" value="MFS_trans_sf"/>
</dbReference>
<dbReference type="PANTHER" id="PTHR45527:SF1">
    <property type="entry name" value="FATTY ACID SYNTHASE"/>
    <property type="match status" value="1"/>
</dbReference>
<dbReference type="Proteomes" id="UP000653565">
    <property type="component" value="Unassembled WGS sequence"/>
</dbReference>
<dbReference type="PROSITE" id="PS50075">
    <property type="entry name" value="CARRIER"/>
    <property type="match status" value="1"/>
</dbReference>
<dbReference type="PROSITE" id="PS00455">
    <property type="entry name" value="AMP_BINDING"/>
    <property type="match status" value="1"/>
</dbReference>
<keyword evidence="7" id="KW-0472">Membrane</keyword>
<dbReference type="OrthoDB" id="4423949at2759"/>
<dbReference type="InterPro" id="IPR036770">
    <property type="entry name" value="Ankyrin_rpt-contain_sf"/>
</dbReference>
<protein>
    <submittedName>
        <fullName evidence="10">Uncharacterized protein</fullName>
    </submittedName>
</protein>
<dbReference type="GO" id="GO:0005737">
    <property type="term" value="C:cytoplasm"/>
    <property type="evidence" value="ECO:0007669"/>
    <property type="project" value="TreeGrafter"/>
</dbReference>
<comment type="caution">
    <text evidence="10">The sequence shown here is derived from an EMBL/GenBank/DDBJ whole genome shotgun (WGS) entry which is preliminary data.</text>
</comment>
<dbReference type="Gene3D" id="3.30.300.30">
    <property type="match status" value="1"/>
</dbReference>
<keyword evidence="3" id="KW-0597">Phosphoprotein</keyword>
<keyword evidence="4" id="KW-0436">Ligase</keyword>
<evidence type="ECO:0000259" key="8">
    <source>
        <dbReference type="PROSITE" id="PS50075"/>
    </source>
</evidence>
<dbReference type="Gene3D" id="1.25.40.20">
    <property type="entry name" value="Ankyrin repeat-containing domain"/>
    <property type="match status" value="1"/>
</dbReference>
<dbReference type="InterPro" id="IPR042099">
    <property type="entry name" value="ANL_N_sf"/>
</dbReference>
<dbReference type="SUPFAM" id="SSF56801">
    <property type="entry name" value="Acetyl-CoA synthetase-like"/>
    <property type="match status" value="1"/>
</dbReference>
<dbReference type="InterPro" id="IPR020846">
    <property type="entry name" value="MFS_dom"/>
</dbReference>
<feature type="transmembrane region" description="Helical" evidence="7">
    <location>
        <begin position="854"/>
        <end position="875"/>
    </location>
</feature>
<reference evidence="10" key="1">
    <citation type="journal article" date="2020" name="bioRxiv">
        <title>Genomic and phenotypic heterogeneity of clinical isolates of the human pathogens Aspergillus fumigatus, Aspergillus lentulus and Aspergillus fumigatiaffinis.</title>
        <authorList>
            <person name="dos Santos R.A.C."/>
            <person name="Steenwyk J.L."/>
            <person name="Rivero-Menendez O."/>
            <person name="Mead M.E."/>
            <person name="Silva L.P."/>
            <person name="Bastos R.W."/>
            <person name="Alastruey-Izquierdo A."/>
            <person name="Goldman G.H."/>
            <person name="Rokas A."/>
        </authorList>
    </citation>
    <scope>NUCLEOTIDE SEQUENCE</scope>
    <source>
        <strain evidence="10">CNM-CM6805</strain>
    </source>
</reference>
<keyword evidence="7" id="KW-1133">Transmembrane helix</keyword>
<dbReference type="SUPFAM" id="SSF103473">
    <property type="entry name" value="MFS general substrate transporter"/>
    <property type="match status" value="1"/>
</dbReference>
<dbReference type="PROSITE" id="PS50850">
    <property type="entry name" value="MFS"/>
    <property type="match status" value="1"/>
</dbReference>
<feature type="transmembrane region" description="Helical" evidence="7">
    <location>
        <begin position="882"/>
        <end position="903"/>
    </location>
</feature>
<evidence type="ECO:0000256" key="5">
    <source>
        <dbReference type="ARBA" id="ARBA00029454"/>
    </source>
</evidence>
<dbReference type="InterPro" id="IPR020845">
    <property type="entry name" value="AMP-binding_CS"/>
</dbReference>
<dbReference type="CDD" id="cd05930">
    <property type="entry name" value="A_NRPS"/>
    <property type="match status" value="1"/>
</dbReference>
<dbReference type="Pfam" id="PF00501">
    <property type="entry name" value="AMP-binding"/>
    <property type="match status" value="1"/>
</dbReference>
<evidence type="ECO:0000256" key="4">
    <source>
        <dbReference type="ARBA" id="ARBA00022598"/>
    </source>
</evidence>
<dbReference type="GO" id="GO:0044550">
    <property type="term" value="P:secondary metabolite biosynthetic process"/>
    <property type="evidence" value="ECO:0007669"/>
    <property type="project" value="TreeGrafter"/>
</dbReference>
<evidence type="ECO:0000256" key="7">
    <source>
        <dbReference type="SAM" id="Phobius"/>
    </source>
</evidence>
<evidence type="ECO:0000256" key="6">
    <source>
        <dbReference type="SAM" id="MobiDB-lite"/>
    </source>
</evidence>
<dbReference type="Gene3D" id="1.20.1250.20">
    <property type="entry name" value="MFS general substrate transporter like domains"/>
    <property type="match status" value="2"/>
</dbReference>
<feature type="region of interest" description="Disordered" evidence="6">
    <location>
        <begin position="1111"/>
        <end position="1135"/>
    </location>
</feature>
<sequence>MTNPATPRNLLQLRRSPLGSSGRRATLQVRSKTSKGHYCETRYSEMSVLANVSPNCLYHQRVEASTSIAQLFINNVRRQPRSPAIIDVDSVITYEELHSRALSLAVQLRRNEYSLEEPTGILVSPGSLNAITQLAVVYAGGTIVPVYPDESDEKIRCKLTGVGVRYLIVDAPNKTRLPMFTCILLSDLGPPSSLAQLDGLSGNIPVPTTLHHRTHILFTSGTTGEPKGVQISALSLFHIVHHVPTNPLESSDVMAHYIPTTFDYTLVEIWAPLLVGARIAILPYADAFDGRTLEATLRKQGVTVMIIVTALLNLVSITTPKAFSTLRMVIFGGDAASPKAVARLLESGGPPGRLINAYGPTETCCWSFTHELSMKDIHSEPVSIGRPTGDTIAYIVDDAMRPVSDGDVGELLIGGPGVSRGYLNSEKNMTSFTDSQVGPGSDNRTRFYRTGDLVRRDLSSGLVYYLGRQDHQVTIFTMRIELAAVRAALMRSGRFADAVALAIDSPIKEMGNLLVAYVIPHEGFSDCVLEGIESELSPYLPYTEAMPHIRIIDRFPLNRHFKVDRIELTRRYLAEWDPYIQGNGKDHAATTEQKLAYVWAGVLAMPSVKFTSGDNFFDFIRSDFQGAYLVQQIQLAFDVKVFLHEIQANPTLGKMAGLIHEHSAALAQGSVFAGSTIGATAIIGHDLGMKVAEITWISAGFSLTSGAFLLIFGRIADNCGRKSVFLFGMIGFTLAVLIASFASSPFYLVVFSGVIGLFSASVLPAAIGKLGAVYETSSTRKNRAFACFSAGNPLGYVGGLVTTGIATEISTWQTSFRALAVLYAIFTIVGAWAFPPDEGTNMPLAIDSLSRFDVMGTIFIIVGFASLTASLSLAADAPHGWSTAYVIVLLCVGSILLGGFVLWESRAQFPLMPLAMWRDQTFATVRRPYMHVLMGSGEMGLSSTEFWLCLLLQNVRRDSPIKIALELLPMVIGGVSVNVVCALILHRVSNQVLMGVGSVAYTIAFLLLSFLPENAPYWAFIFPSLILMVIGFDIQYNITNLYVMNSLPEQQSVAGGIFSTVTKLCGNLSLGISTAVYSSVKNQADTTTTDIVPYLFTFRSMCTRGAASVGGISPNDDNDRHGSHRPHLGRFITSSNQSNAPCELRQVVPLETGHSSPKIRTSVRNRSYVRTGVSSWSQSSLRRYLFIELVEPSREVLEILIAHGWDINSRGPDSTNWPLLWYVTRYPDLLEWCLAHGASVDLPGDTPPVLEIAAAEGSVATFELLRARGAPLGRRTLRRAVEQAAVCAPSDDSVRTALFEQRMDMVRHLVDIVGLDVNAVEPWPGKFCSTPLCYVASRNDGKDAKELTWFLLDRGADPNRAGPLVGDIRLPSALEHAQSSRNTRFLEAVREWQSLQI</sequence>
<feature type="transmembrane region" description="Helical" evidence="7">
    <location>
        <begin position="1017"/>
        <end position="1036"/>
    </location>
</feature>
<feature type="transmembrane region" description="Helical" evidence="7">
    <location>
        <begin position="992"/>
        <end position="1011"/>
    </location>
</feature>
<evidence type="ECO:0000256" key="3">
    <source>
        <dbReference type="ARBA" id="ARBA00022553"/>
    </source>
</evidence>
<feature type="transmembrane region" description="Helical" evidence="7">
    <location>
        <begin position="724"/>
        <end position="742"/>
    </location>
</feature>
<keyword evidence="2" id="KW-0596">Phosphopantetheine</keyword>
<feature type="domain" description="Carrier" evidence="8">
    <location>
        <begin position="586"/>
        <end position="663"/>
    </location>
</feature>
<dbReference type="Gene3D" id="1.10.1200.10">
    <property type="entry name" value="ACP-like"/>
    <property type="match status" value="1"/>
</dbReference>
<dbReference type="GO" id="GO:0016874">
    <property type="term" value="F:ligase activity"/>
    <property type="evidence" value="ECO:0007669"/>
    <property type="project" value="UniProtKB-KW"/>
</dbReference>
<gene>
    <name evidence="10" type="ORF">CNMCM6805_010240</name>
</gene>
<evidence type="ECO:0000256" key="2">
    <source>
        <dbReference type="ARBA" id="ARBA00022450"/>
    </source>
</evidence>
<dbReference type="InterPro" id="IPR036736">
    <property type="entry name" value="ACP-like_sf"/>
</dbReference>
<dbReference type="InterPro" id="IPR045851">
    <property type="entry name" value="AMP-bd_C_sf"/>
</dbReference>
<feature type="domain" description="Major facilitator superfamily (MFS) profile" evidence="9">
    <location>
        <begin position="649"/>
        <end position="1117"/>
    </location>
</feature>
<proteinExistence type="inferred from homology"/>
<feature type="transmembrane region" description="Helical" evidence="7">
    <location>
        <begin position="816"/>
        <end position="834"/>
    </location>
</feature>
<comment type="similarity">
    <text evidence="5">Belongs to the NRP synthetase family.</text>
</comment>
<keyword evidence="11" id="KW-1185">Reference proteome</keyword>
<evidence type="ECO:0000313" key="10">
    <source>
        <dbReference type="EMBL" id="KAF4231924.1"/>
    </source>
</evidence>
<dbReference type="GO" id="GO:0016020">
    <property type="term" value="C:membrane"/>
    <property type="evidence" value="ECO:0007669"/>
    <property type="project" value="UniProtKB-SubCell"/>
</dbReference>
<evidence type="ECO:0000259" key="9">
    <source>
        <dbReference type="PROSITE" id="PS50850"/>
    </source>
</evidence>
<dbReference type="PANTHER" id="PTHR45527">
    <property type="entry name" value="NONRIBOSOMAL PEPTIDE SYNTHETASE"/>
    <property type="match status" value="1"/>
</dbReference>
<organism evidence="10 11">
    <name type="scientific">Aspergillus fumigatiaffinis</name>
    <dbReference type="NCBI Taxonomy" id="340414"/>
    <lineage>
        <taxon>Eukaryota</taxon>
        <taxon>Fungi</taxon>
        <taxon>Dikarya</taxon>
        <taxon>Ascomycota</taxon>
        <taxon>Pezizomycotina</taxon>
        <taxon>Eurotiomycetes</taxon>
        <taxon>Eurotiomycetidae</taxon>
        <taxon>Eurotiales</taxon>
        <taxon>Aspergillaceae</taxon>
        <taxon>Aspergillus</taxon>
        <taxon>Aspergillus subgen. Fumigati</taxon>
    </lineage>
</organism>
<feature type="transmembrane region" description="Helical" evidence="7">
    <location>
        <begin position="694"/>
        <end position="712"/>
    </location>
</feature>
<dbReference type="EMBL" id="JAAAPX010000097">
    <property type="protein sequence ID" value="KAF4231924.1"/>
    <property type="molecule type" value="Genomic_DNA"/>
</dbReference>
<accession>A0A8H4GKW2</accession>
<dbReference type="GO" id="GO:0031177">
    <property type="term" value="F:phosphopantetheine binding"/>
    <property type="evidence" value="ECO:0007669"/>
    <property type="project" value="TreeGrafter"/>
</dbReference>
<dbReference type="InterPro" id="IPR009081">
    <property type="entry name" value="PP-bd_ACP"/>
</dbReference>
<evidence type="ECO:0000313" key="11">
    <source>
        <dbReference type="Proteomes" id="UP000653565"/>
    </source>
</evidence>
<dbReference type="InterPro" id="IPR011701">
    <property type="entry name" value="MFS"/>
</dbReference>
<keyword evidence="7" id="KW-0812">Transmembrane</keyword>
<reference evidence="10" key="2">
    <citation type="submission" date="2020-04" db="EMBL/GenBank/DDBJ databases">
        <authorList>
            <person name="Santos R.A.C."/>
            <person name="Steenwyk J.L."/>
            <person name="Rivero-Menendez O."/>
            <person name="Mead M.E."/>
            <person name="Silva L.P."/>
            <person name="Bastos R.W."/>
            <person name="Alastruey-Izquierdo A."/>
            <person name="Goldman G.H."/>
            <person name="Rokas A."/>
        </authorList>
    </citation>
    <scope>NUCLEOTIDE SEQUENCE</scope>
    <source>
        <strain evidence="10">CNM-CM6805</strain>
    </source>
</reference>
<dbReference type="InterPro" id="IPR000873">
    <property type="entry name" value="AMP-dep_synth/lig_dom"/>
</dbReference>
<feature type="transmembrane region" description="Helical" evidence="7">
    <location>
        <begin position="748"/>
        <end position="774"/>
    </location>
</feature>
<dbReference type="Gene3D" id="3.40.50.12780">
    <property type="entry name" value="N-terminal domain of ligase-like"/>
    <property type="match status" value="1"/>
</dbReference>